<dbReference type="InterPro" id="IPR038336">
    <property type="entry name" value="NET_sf"/>
</dbReference>
<name>A0A834Y313_APHGI</name>
<keyword evidence="4" id="KW-1185">Reference proteome</keyword>
<dbReference type="Proteomes" id="UP000639338">
    <property type="component" value="Unassembled WGS sequence"/>
</dbReference>
<dbReference type="InterPro" id="IPR027353">
    <property type="entry name" value="NET_dom"/>
</dbReference>
<dbReference type="EMBL" id="JACMRX010000001">
    <property type="protein sequence ID" value="KAF7997120.1"/>
    <property type="molecule type" value="Genomic_DNA"/>
</dbReference>
<organism evidence="3 4">
    <name type="scientific">Aphidius gifuensis</name>
    <name type="common">Parasitoid wasp</name>
    <dbReference type="NCBI Taxonomy" id="684658"/>
    <lineage>
        <taxon>Eukaryota</taxon>
        <taxon>Metazoa</taxon>
        <taxon>Ecdysozoa</taxon>
        <taxon>Arthropoda</taxon>
        <taxon>Hexapoda</taxon>
        <taxon>Insecta</taxon>
        <taxon>Pterygota</taxon>
        <taxon>Neoptera</taxon>
        <taxon>Endopterygota</taxon>
        <taxon>Hymenoptera</taxon>
        <taxon>Apocrita</taxon>
        <taxon>Ichneumonoidea</taxon>
        <taxon>Braconidae</taxon>
        <taxon>Aphidiinae</taxon>
        <taxon>Aphidius</taxon>
    </lineage>
</organism>
<dbReference type="Pfam" id="PF17035">
    <property type="entry name" value="BET"/>
    <property type="match status" value="1"/>
</dbReference>
<accession>A0A834Y313</accession>
<sequence>MATNKKIEKSESVDTIMYEEKRQLSEDLCELSTSELKHVEKIIKINEPEYDTKLFEISDLKLSTLREVQNHIRVLRIIKESVTSNSNNQTKKTIDEKIVDVADRLYQIRKTMFRVSEKTLSKKKYKYSEDDDDSSSSSDTSSDTSSSYASSSNTSSSDDGAVRFD</sequence>
<dbReference type="AlphaFoldDB" id="A0A834Y313"/>
<evidence type="ECO:0000259" key="2">
    <source>
        <dbReference type="Pfam" id="PF17035"/>
    </source>
</evidence>
<feature type="domain" description="NET" evidence="2">
    <location>
        <begin position="18"/>
        <end position="72"/>
    </location>
</feature>
<evidence type="ECO:0000256" key="1">
    <source>
        <dbReference type="SAM" id="MobiDB-lite"/>
    </source>
</evidence>
<protein>
    <recommendedName>
        <fullName evidence="2">NET domain-containing protein</fullName>
    </recommendedName>
</protein>
<gene>
    <name evidence="3" type="ORF">HCN44_005397</name>
</gene>
<comment type="caution">
    <text evidence="3">The sequence shown here is derived from an EMBL/GenBank/DDBJ whole genome shotgun (WGS) entry which is preliminary data.</text>
</comment>
<reference evidence="3 4" key="1">
    <citation type="submission" date="2020-08" db="EMBL/GenBank/DDBJ databases">
        <title>Aphidius gifuensis genome sequencing and assembly.</title>
        <authorList>
            <person name="Du Z."/>
        </authorList>
    </citation>
    <scope>NUCLEOTIDE SEQUENCE [LARGE SCALE GENOMIC DNA]</scope>
    <source>
        <strain evidence="3">YNYX2018</strain>
        <tissue evidence="3">Adults</tissue>
    </source>
</reference>
<feature type="region of interest" description="Disordered" evidence="1">
    <location>
        <begin position="118"/>
        <end position="165"/>
    </location>
</feature>
<dbReference type="Gene3D" id="1.20.1270.220">
    <property type="match status" value="1"/>
</dbReference>
<proteinExistence type="predicted"/>
<evidence type="ECO:0000313" key="3">
    <source>
        <dbReference type="EMBL" id="KAF7997120.1"/>
    </source>
</evidence>
<feature type="compositionally biased region" description="Low complexity" evidence="1">
    <location>
        <begin position="135"/>
        <end position="159"/>
    </location>
</feature>
<evidence type="ECO:0000313" key="4">
    <source>
        <dbReference type="Proteomes" id="UP000639338"/>
    </source>
</evidence>